<feature type="domain" description="RNA polymerase sigma-70 region 2" evidence="6">
    <location>
        <begin position="34"/>
        <end position="99"/>
    </location>
</feature>
<accession>A0A0A0EDE6</accession>
<dbReference type="NCBIfam" id="NF009176">
    <property type="entry name" value="PRK12524.1"/>
    <property type="match status" value="1"/>
</dbReference>
<dbReference type="Pfam" id="PF04542">
    <property type="entry name" value="Sigma70_r2"/>
    <property type="match status" value="1"/>
</dbReference>
<dbReference type="SUPFAM" id="SSF88946">
    <property type="entry name" value="Sigma2 domain of RNA polymerase sigma factors"/>
    <property type="match status" value="1"/>
</dbReference>
<organism evidence="8 9">
    <name type="scientific">Pseudooceanicola atlanticus</name>
    <dbReference type="NCBI Taxonomy" id="1461694"/>
    <lineage>
        <taxon>Bacteria</taxon>
        <taxon>Pseudomonadati</taxon>
        <taxon>Pseudomonadota</taxon>
        <taxon>Alphaproteobacteria</taxon>
        <taxon>Rhodobacterales</taxon>
        <taxon>Paracoccaceae</taxon>
        <taxon>Pseudooceanicola</taxon>
    </lineage>
</organism>
<protein>
    <submittedName>
        <fullName evidence="8">RNA polymerase sigma factor</fullName>
    </submittedName>
</protein>
<evidence type="ECO:0000256" key="4">
    <source>
        <dbReference type="ARBA" id="ARBA00023125"/>
    </source>
</evidence>
<feature type="domain" description="RNA polymerase sigma factor 70 region 4 type 2" evidence="7">
    <location>
        <begin position="129"/>
        <end position="179"/>
    </location>
</feature>
<evidence type="ECO:0000256" key="1">
    <source>
        <dbReference type="ARBA" id="ARBA00010641"/>
    </source>
</evidence>
<evidence type="ECO:0000259" key="6">
    <source>
        <dbReference type="Pfam" id="PF04542"/>
    </source>
</evidence>
<comment type="caution">
    <text evidence="8">The sequence shown here is derived from an EMBL/GenBank/DDBJ whole genome shotgun (WGS) entry which is preliminary data.</text>
</comment>
<reference evidence="8 9" key="1">
    <citation type="journal article" date="2015" name="Antonie Van Leeuwenhoek">
        <title>Pseudooceanicola atlanticus gen. nov. sp. nov., isolated from surface seawater of the Atlantic Ocean and reclassification of Oceanicola batsensis, Oceanicola marinus, Oceanicola nitratireducens, Oceanicola nanhaiensis, Oceanicola antarcticus and Oceanicola flagellatus, as Pseudooceanicola batsensis comb. nov., Pseudooceanicola marinus comb. nov., Pseudooceanicola nitratireducens comb. nov., Pseudooceanicola nanhaiensis comb. nov., Pseudooceanicola antarcticus comb. nov., and Pseudooceanicola flagellatus comb. nov.</title>
        <authorList>
            <person name="Lai Q."/>
            <person name="Li G."/>
            <person name="Liu X."/>
            <person name="Du Y."/>
            <person name="Sun F."/>
            <person name="Shao Z."/>
        </authorList>
    </citation>
    <scope>NUCLEOTIDE SEQUENCE [LARGE SCALE GENOMIC DNA]</scope>
    <source>
        <strain evidence="8 9">22II-s11g</strain>
    </source>
</reference>
<keyword evidence="2" id="KW-0805">Transcription regulation</keyword>
<dbReference type="NCBIfam" id="TIGR02937">
    <property type="entry name" value="sigma70-ECF"/>
    <property type="match status" value="1"/>
</dbReference>
<dbReference type="GO" id="GO:0016987">
    <property type="term" value="F:sigma factor activity"/>
    <property type="evidence" value="ECO:0007669"/>
    <property type="project" value="UniProtKB-KW"/>
</dbReference>
<dbReference type="Gene3D" id="1.10.1740.10">
    <property type="match status" value="1"/>
</dbReference>
<dbReference type="PANTHER" id="PTHR43133">
    <property type="entry name" value="RNA POLYMERASE ECF-TYPE SIGMA FACTO"/>
    <property type="match status" value="1"/>
</dbReference>
<dbReference type="SUPFAM" id="SSF88659">
    <property type="entry name" value="Sigma3 and sigma4 domains of RNA polymerase sigma factors"/>
    <property type="match status" value="1"/>
</dbReference>
<dbReference type="Proteomes" id="UP000030004">
    <property type="component" value="Unassembled WGS sequence"/>
</dbReference>
<evidence type="ECO:0000313" key="9">
    <source>
        <dbReference type="Proteomes" id="UP000030004"/>
    </source>
</evidence>
<dbReference type="InterPro" id="IPR039425">
    <property type="entry name" value="RNA_pol_sigma-70-like"/>
</dbReference>
<evidence type="ECO:0000313" key="8">
    <source>
        <dbReference type="EMBL" id="KGM48409.1"/>
    </source>
</evidence>
<dbReference type="InterPro" id="IPR007627">
    <property type="entry name" value="RNA_pol_sigma70_r2"/>
</dbReference>
<evidence type="ECO:0000256" key="2">
    <source>
        <dbReference type="ARBA" id="ARBA00023015"/>
    </source>
</evidence>
<keyword evidence="9" id="KW-1185">Reference proteome</keyword>
<comment type="similarity">
    <text evidence="1">Belongs to the sigma-70 factor family. ECF subfamily.</text>
</comment>
<dbReference type="RefSeq" id="WP_043749157.1">
    <property type="nucleotide sequence ID" value="NZ_AQQX01000004.1"/>
</dbReference>
<dbReference type="eggNOG" id="COG1595">
    <property type="taxonomic scope" value="Bacteria"/>
</dbReference>
<evidence type="ECO:0000256" key="5">
    <source>
        <dbReference type="ARBA" id="ARBA00023163"/>
    </source>
</evidence>
<keyword evidence="3" id="KW-0731">Sigma factor</keyword>
<dbReference type="InterPro" id="IPR013325">
    <property type="entry name" value="RNA_pol_sigma_r2"/>
</dbReference>
<dbReference type="AlphaFoldDB" id="A0A0A0EDE6"/>
<dbReference type="OrthoDB" id="9780326at2"/>
<dbReference type="InterPro" id="IPR013324">
    <property type="entry name" value="RNA_pol_sigma_r3/r4-like"/>
</dbReference>
<gene>
    <name evidence="8" type="ORF">ATO9_12255</name>
</gene>
<dbReference type="InterPro" id="IPR013249">
    <property type="entry name" value="RNA_pol_sigma70_r4_t2"/>
</dbReference>
<keyword evidence="5" id="KW-0804">Transcription</keyword>
<dbReference type="EMBL" id="AQQX01000004">
    <property type="protein sequence ID" value="KGM48409.1"/>
    <property type="molecule type" value="Genomic_DNA"/>
</dbReference>
<evidence type="ECO:0000259" key="7">
    <source>
        <dbReference type="Pfam" id="PF08281"/>
    </source>
</evidence>
<dbReference type="Gene3D" id="1.10.10.10">
    <property type="entry name" value="Winged helix-like DNA-binding domain superfamily/Winged helix DNA-binding domain"/>
    <property type="match status" value="1"/>
</dbReference>
<keyword evidence="4" id="KW-0238">DNA-binding</keyword>
<dbReference type="PANTHER" id="PTHR43133:SF8">
    <property type="entry name" value="RNA POLYMERASE SIGMA FACTOR HI_1459-RELATED"/>
    <property type="match status" value="1"/>
</dbReference>
<dbReference type="Pfam" id="PF08281">
    <property type="entry name" value="Sigma70_r4_2"/>
    <property type="match status" value="1"/>
</dbReference>
<name>A0A0A0EDE6_9RHOB</name>
<sequence length="198" mass="21903">MTQMPFDDLDRLDDDALLVLYANGDPAAARLLTARLAPVVHAHAYRLLGDAAEAEDITQEALMRLWQIAPDWRQGEAKVTTWLYRVTANLVTDRHRRRRGGTVDIDAIPEPEDGQPGVVEQMQVRARAEALQDALETLPDRQRQAVVLRHLEGLANPDIAHVMGIGVEAVESLTARGKRGLAKALSGLKETLGYRDDD</sequence>
<dbReference type="InterPro" id="IPR014284">
    <property type="entry name" value="RNA_pol_sigma-70_dom"/>
</dbReference>
<dbReference type="CDD" id="cd06171">
    <property type="entry name" value="Sigma70_r4"/>
    <property type="match status" value="1"/>
</dbReference>
<dbReference type="GO" id="GO:0006352">
    <property type="term" value="P:DNA-templated transcription initiation"/>
    <property type="evidence" value="ECO:0007669"/>
    <property type="project" value="InterPro"/>
</dbReference>
<dbReference type="GO" id="GO:0003677">
    <property type="term" value="F:DNA binding"/>
    <property type="evidence" value="ECO:0007669"/>
    <property type="project" value="UniProtKB-KW"/>
</dbReference>
<proteinExistence type="inferred from homology"/>
<evidence type="ECO:0000256" key="3">
    <source>
        <dbReference type="ARBA" id="ARBA00023082"/>
    </source>
</evidence>
<dbReference type="STRING" id="1461694.ATO9_12255"/>
<dbReference type="InterPro" id="IPR036388">
    <property type="entry name" value="WH-like_DNA-bd_sf"/>
</dbReference>